<protein>
    <submittedName>
        <fullName evidence="2">Uncharacterized protein</fullName>
    </submittedName>
</protein>
<sequence length="74" mass="8520">MVGKVVKLDMNTDSRTRGRFARMVIYVDLEKPLVSHVLINGRNEKENAPSKMSSEIQTRPRLARRRKTKISDHG</sequence>
<evidence type="ECO:0000313" key="3">
    <source>
        <dbReference type="Proteomes" id="UP000593577"/>
    </source>
</evidence>
<comment type="caution">
    <text evidence="2">The sequence shown here is derived from an EMBL/GenBank/DDBJ whole genome shotgun (WGS) entry which is preliminary data.</text>
</comment>
<dbReference type="Proteomes" id="UP000593577">
    <property type="component" value="Unassembled WGS sequence"/>
</dbReference>
<organism evidence="2 3">
    <name type="scientific">Gossypium aridum</name>
    <name type="common">American cotton</name>
    <name type="synonym">Erioxylum aridum</name>
    <dbReference type="NCBI Taxonomy" id="34290"/>
    <lineage>
        <taxon>Eukaryota</taxon>
        <taxon>Viridiplantae</taxon>
        <taxon>Streptophyta</taxon>
        <taxon>Embryophyta</taxon>
        <taxon>Tracheophyta</taxon>
        <taxon>Spermatophyta</taxon>
        <taxon>Magnoliopsida</taxon>
        <taxon>eudicotyledons</taxon>
        <taxon>Gunneridae</taxon>
        <taxon>Pentapetalae</taxon>
        <taxon>rosids</taxon>
        <taxon>malvids</taxon>
        <taxon>Malvales</taxon>
        <taxon>Malvaceae</taxon>
        <taxon>Malvoideae</taxon>
        <taxon>Gossypium</taxon>
    </lineage>
</organism>
<gene>
    <name evidence="2" type="ORF">Goari_003010</name>
</gene>
<accession>A0A7J8YBT8</accession>
<dbReference type="EMBL" id="JABFAA010000011">
    <property type="protein sequence ID" value="MBA0696459.1"/>
    <property type="molecule type" value="Genomic_DNA"/>
</dbReference>
<dbReference type="AlphaFoldDB" id="A0A7J8YBT8"/>
<keyword evidence="3" id="KW-1185">Reference proteome</keyword>
<evidence type="ECO:0000256" key="1">
    <source>
        <dbReference type="SAM" id="MobiDB-lite"/>
    </source>
</evidence>
<proteinExistence type="predicted"/>
<evidence type="ECO:0000313" key="2">
    <source>
        <dbReference type="EMBL" id="MBA0696459.1"/>
    </source>
</evidence>
<name>A0A7J8YBT8_GOSAI</name>
<reference evidence="2 3" key="1">
    <citation type="journal article" date="2019" name="Genome Biol. Evol.">
        <title>Insights into the evolution of the New World diploid cottons (Gossypium, subgenus Houzingenia) based on genome sequencing.</title>
        <authorList>
            <person name="Grover C.E."/>
            <person name="Arick M.A. 2nd"/>
            <person name="Thrash A."/>
            <person name="Conover J.L."/>
            <person name="Sanders W.S."/>
            <person name="Peterson D.G."/>
            <person name="Frelichowski J.E."/>
            <person name="Scheffler J.A."/>
            <person name="Scheffler B.E."/>
            <person name="Wendel J.F."/>
        </authorList>
    </citation>
    <scope>NUCLEOTIDE SEQUENCE [LARGE SCALE GENOMIC DNA]</scope>
    <source>
        <strain evidence="2">185</strain>
        <tissue evidence="2">Leaf</tissue>
    </source>
</reference>
<feature type="region of interest" description="Disordered" evidence="1">
    <location>
        <begin position="42"/>
        <end position="74"/>
    </location>
</feature>